<gene>
    <name evidence="3" type="ORF">D7294_05440</name>
</gene>
<feature type="region of interest" description="Disordered" evidence="1">
    <location>
        <begin position="489"/>
        <end position="525"/>
    </location>
</feature>
<evidence type="ECO:0000256" key="1">
    <source>
        <dbReference type="SAM" id="MobiDB-lite"/>
    </source>
</evidence>
<keyword evidence="4" id="KW-1185">Reference proteome</keyword>
<dbReference type="InterPro" id="IPR012347">
    <property type="entry name" value="Ferritin-like"/>
</dbReference>
<proteinExistence type="predicted"/>
<dbReference type="Pfam" id="PF12902">
    <property type="entry name" value="Ferritin-like"/>
    <property type="match status" value="1"/>
</dbReference>
<feature type="domain" description="Iminophenyl-pyruvate dimer synthase" evidence="2">
    <location>
        <begin position="722"/>
        <end position="963"/>
    </location>
</feature>
<dbReference type="InterPro" id="IPR026820">
    <property type="entry name" value="VioB/RebD_dom"/>
</dbReference>
<reference evidence="3 4" key="1">
    <citation type="journal article" date="2014" name="Int. J. Syst. Evol. Microbiol.">
        <title>Streptomyces hoynatensis sp. nov., isolated from deep marine sediment.</title>
        <authorList>
            <person name="Veyisoglu A."/>
            <person name="Sahin N."/>
        </authorList>
    </citation>
    <scope>NUCLEOTIDE SEQUENCE [LARGE SCALE GENOMIC DNA]</scope>
    <source>
        <strain evidence="3 4">KCTC 29097</strain>
    </source>
</reference>
<dbReference type="Proteomes" id="UP000272474">
    <property type="component" value="Unassembled WGS sequence"/>
</dbReference>
<dbReference type="Gene3D" id="1.20.1260.10">
    <property type="match status" value="1"/>
</dbReference>
<dbReference type="OrthoDB" id="726375at2"/>
<dbReference type="AlphaFoldDB" id="A0A3A9ZCS2"/>
<organism evidence="3 4">
    <name type="scientific">Streptomyces hoynatensis</name>
    <dbReference type="NCBI Taxonomy" id="1141874"/>
    <lineage>
        <taxon>Bacteria</taxon>
        <taxon>Bacillati</taxon>
        <taxon>Actinomycetota</taxon>
        <taxon>Actinomycetes</taxon>
        <taxon>Kitasatosporales</taxon>
        <taxon>Streptomycetaceae</taxon>
        <taxon>Streptomyces</taxon>
    </lineage>
</organism>
<evidence type="ECO:0000313" key="4">
    <source>
        <dbReference type="Proteomes" id="UP000272474"/>
    </source>
</evidence>
<feature type="compositionally biased region" description="Gly residues" evidence="1">
    <location>
        <begin position="513"/>
        <end position="525"/>
    </location>
</feature>
<dbReference type="RefSeq" id="WP_120676021.1">
    <property type="nucleotide sequence ID" value="NZ_RBAL01000002.1"/>
</dbReference>
<feature type="region of interest" description="Disordered" evidence="1">
    <location>
        <begin position="973"/>
        <end position="1008"/>
    </location>
</feature>
<comment type="caution">
    <text evidence="3">The sequence shown here is derived from an EMBL/GenBank/DDBJ whole genome shotgun (WGS) entry which is preliminary data.</text>
</comment>
<sequence length="1139" mass="123563">MSVFDLPRLHFAGTACTRLPTGPRSGRYDLARNRALTADGLPFPPERPAREYHEHLDGLGARFEPDGRLTPEGRFGTVKGWNFGGNGHFWVDATVTGWEAEPGRPETHDPVVGRHVDLWGHYNDHLATTVNRARVFDVDPASEWTTTVMVGRFGFGRLGRSHEVGYLAAGGVTGYQPPRWQNARHVLEVGAHPLAGRFRRSVVHQFAVGEGLEWFPEADSSRAARRLRARLAEGGARGLVVRFALFNMATPQVPDAPDVWQVRGTIAPWLPGEERTCPAGRLLTGRATRRAGLPAPLHNAAVHLTQGHTTLDLVTAVPHTRRAAEPGPGPVHALGPRLDLGELRLCTRDSGRLVARVPREAYLGDTDATGGLVTVPTEPEVAAALAAGAVPDEPLLLTGAPPGERRRVLLEEEETVVRADDSALFLEPPRPVTGGDGAVEVAFRTYRLGRPAPVPGLRALQFFNPRALPADPRTAGGLAACGDVRIVDVRPAGPPGEPAGPRDGAGEERAANGPGGAGAGSGPGRAGAGEWAASCLLDTDEEGRGRLALRCAEPGATRLLLLPPGEEPPCDPAQPGSAARAYDNEDRLGYWPAVCAVDVRVLPDTWHLADIPPDEVTFELLYREVFAPWELLYSFMADEVFALADECKVATYARLVWLMCDPRNRGRTYFMPPTRDMTRPQAALLLAYLRREEAKRRRPPLLVPRRPRPGALTTRGAVHEALREAAAVELAVMLQYLYAAWSIPPHEAGAELVRRGQWTAGQLDLACGDGGETRHGGIRGLLLNVAREEMVHFLVINNIITAMGLPFHLPAIDFGTVNSRLRVPLDLCLEGFGLGSVQRFIAIEQPHGAGPGLAGEEPGRHEDGRPYPYQSLSDLYAAIREGIATVPGLFLVDRGRGGGEHHLFMRESVNAAHPDYQLEVDDVPSALFAIDFVTEHGEGNVLPGAGERHHEEESHYETFLRISDLLTAEHHGAAARRERGVRRPPWSPAYPVLRNPTLHPGNPAQEPVEEPEARAALRVFNDAYFLMCRLFLQHFGSTPDASLRRSELMNAAIDVMTGMLRPLAEHLVTLPSGRPGRTAGPSFELAEQPGAIPRPDVARRALGLGFARLAERADALPGLPGRVAELMRFYADRFGKAAG</sequence>
<name>A0A3A9ZCS2_9ACTN</name>
<protein>
    <submittedName>
        <fullName evidence="3">VioB-polyketide synthase</fullName>
    </submittedName>
</protein>
<evidence type="ECO:0000313" key="3">
    <source>
        <dbReference type="EMBL" id="RKN45879.1"/>
    </source>
</evidence>
<accession>A0A3A9ZCS2</accession>
<evidence type="ECO:0000259" key="2">
    <source>
        <dbReference type="Pfam" id="PF12902"/>
    </source>
</evidence>
<dbReference type="EMBL" id="RBAL01000002">
    <property type="protein sequence ID" value="RKN45879.1"/>
    <property type="molecule type" value="Genomic_DNA"/>
</dbReference>